<name>A0A194XUH4_MOLSC</name>
<keyword evidence="1" id="KW-0812">Transmembrane</keyword>
<dbReference type="EMBL" id="KQ947404">
    <property type="protein sequence ID" value="KUJ23863.1"/>
    <property type="molecule type" value="Genomic_DNA"/>
</dbReference>
<feature type="transmembrane region" description="Helical" evidence="1">
    <location>
        <begin position="370"/>
        <end position="389"/>
    </location>
</feature>
<evidence type="ECO:0000256" key="1">
    <source>
        <dbReference type="SAM" id="Phobius"/>
    </source>
</evidence>
<dbReference type="AlphaFoldDB" id="A0A194XUH4"/>
<keyword evidence="3" id="KW-1185">Reference proteome</keyword>
<evidence type="ECO:0000313" key="3">
    <source>
        <dbReference type="Proteomes" id="UP000070700"/>
    </source>
</evidence>
<dbReference type="InParanoid" id="A0A194XUH4"/>
<keyword evidence="1" id="KW-0472">Membrane</keyword>
<dbReference type="OrthoDB" id="2830640at2759"/>
<evidence type="ECO:0000313" key="2">
    <source>
        <dbReference type="EMBL" id="KUJ23863.1"/>
    </source>
</evidence>
<gene>
    <name evidence="2" type="ORF">LY89DRAFT_776084</name>
</gene>
<keyword evidence="1" id="KW-1133">Transmembrane helix</keyword>
<accession>A0A194XUH4</accession>
<dbReference type="Gene3D" id="1.20.58.340">
    <property type="entry name" value="Magnesium transport protein CorA, transmembrane region"/>
    <property type="match status" value="1"/>
</dbReference>
<protein>
    <submittedName>
        <fullName evidence="2">Uncharacterized protein</fullName>
    </submittedName>
</protein>
<organism evidence="2 3">
    <name type="scientific">Mollisia scopiformis</name>
    <name type="common">Conifer needle endophyte fungus</name>
    <name type="synonym">Phialocephala scopiformis</name>
    <dbReference type="NCBI Taxonomy" id="149040"/>
    <lineage>
        <taxon>Eukaryota</taxon>
        <taxon>Fungi</taxon>
        <taxon>Dikarya</taxon>
        <taxon>Ascomycota</taxon>
        <taxon>Pezizomycotina</taxon>
        <taxon>Leotiomycetes</taxon>
        <taxon>Helotiales</taxon>
        <taxon>Mollisiaceae</taxon>
        <taxon>Mollisia</taxon>
    </lineage>
</organism>
<sequence length="462" mass="52699">MGNARPQRRDLEYGYPTIEQGIQSGQVSKCDSLEILRYGSEFRHSNERLDGTSLSAWLSKTFPTAETTADDFRGGLRLLVGVCRLEPLSGKLLLPFTKDDFEFISQRLQLPEQFSQSMQARIPCAYKFTSPTNVVGKASEPVICYIFKFGIHRPSYYHLVISYCPSTNITHALLLSKTSDHTFESIFRRIELFKQHITHPFLLPVLLSEICLVSSENRVQLSDDRLNGLEELMGQHEWINRPVGDPLKLDFVTTTRALNFTSRNLGVEKMRVQGQLLCLSNLLEEVELLHKSYPCSEDTYTWMKETIANHRNTAKYLLVRTDYEEKRVQTQLAVVYQFMQQKDSKVNIQLAETSATIARESKKDSSAMKAIAVLTMCFLPGTFLATIFAMPLFNWDSNDGPGIKGGFRLYWAIAIPLTVGVLLIWIISMTLPWNKWIDGLLRRKRLRSQSNESGEMTGLKND</sequence>
<dbReference type="RefSeq" id="XP_018078218.1">
    <property type="nucleotide sequence ID" value="XM_018222008.1"/>
</dbReference>
<feature type="transmembrane region" description="Helical" evidence="1">
    <location>
        <begin position="409"/>
        <end position="433"/>
    </location>
</feature>
<dbReference type="GeneID" id="28831734"/>
<reference evidence="2 3" key="1">
    <citation type="submission" date="2015-10" db="EMBL/GenBank/DDBJ databases">
        <title>Full genome of DAOMC 229536 Phialocephala scopiformis, a fungal endophyte of spruce producing the potent anti-insectan compound rugulosin.</title>
        <authorList>
            <consortium name="DOE Joint Genome Institute"/>
            <person name="Walker A.K."/>
            <person name="Frasz S.L."/>
            <person name="Seifert K.A."/>
            <person name="Miller J.D."/>
            <person name="Mondo S.J."/>
            <person name="Labutti K."/>
            <person name="Lipzen A."/>
            <person name="Dockter R."/>
            <person name="Kennedy M."/>
            <person name="Grigoriev I.V."/>
            <person name="Spatafora J.W."/>
        </authorList>
    </citation>
    <scope>NUCLEOTIDE SEQUENCE [LARGE SCALE GENOMIC DNA]</scope>
    <source>
        <strain evidence="2 3">CBS 120377</strain>
    </source>
</reference>
<dbReference type="Proteomes" id="UP000070700">
    <property type="component" value="Unassembled WGS sequence"/>
</dbReference>
<proteinExistence type="predicted"/>
<dbReference type="KEGG" id="psco:LY89DRAFT_776084"/>